<proteinExistence type="predicted"/>
<evidence type="ECO:0000313" key="1">
    <source>
        <dbReference type="EMBL" id="CAH2403134.1"/>
    </source>
</evidence>
<dbReference type="Pfam" id="PF03237">
    <property type="entry name" value="Terminase_6N"/>
    <property type="match status" value="1"/>
</dbReference>
<dbReference type="InterPro" id="IPR027417">
    <property type="entry name" value="P-loop_NTPase"/>
</dbReference>
<evidence type="ECO:0000313" key="2">
    <source>
        <dbReference type="Proteomes" id="UP001153050"/>
    </source>
</evidence>
<gene>
    <name evidence="1" type="ORF">MES5069_360172</name>
</gene>
<reference evidence="1 2" key="1">
    <citation type="submission" date="2022-03" db="EMBL/GenBank/DDBJ databases">
        <authorList>
            <person name="Brunel B."/>
        </authorList>
    </citation>
    <scope>NUCLEOTIDE SEQUENCE [LARGE SCALE GENOMIC DNA]</scope>
    <source>
        <strain evidence="1">STM5069sample</strain>
    </source>
</reference>
<protein>
    <submittedName>
        <fullName evidence="1">Phage terminase large subunit</fullName>
    </submittedName>
</protein>
<dbReference type="Proteomes" id="UP001153050">
    <property type="component" value="Unassembled WGS sequence"/>
</dbReference>
<organism evidence="1 2">
    <name type="scientific">Mesorhizobium escarrei</name>
    <dbReference type="NCBI Taxonomy" id="666018"/>
    <lineage>
        <taxon>Bacteria</taxon>
        <taxon>Pseudomonadati</taxon>
        <taxon>Pseudomonadota</taxon>
        <taxon>Alphaproteobacteria</taxon>
        <taxon>Hyphomicrobiales</taxon>
        <taxon>Phyllobacteriaceae</taxon>
        <taxon>Mesorhizobium</taxon>
    </lineage>
</organism>
<dbReference type="Gene3D" id="3.40.50.300">
    <property type="entry name" value="P-loop containing nucleotide triphosphate hydrolases"/>
    <property type="match status" value="1"/>
</dbReference>
<keyword evidence="2" id="KW-1185">Reference proteome</keyword>
<comment type="caution">
    <text evidence="1">The sequence shown here is derived from an EMBL/GenBank/DDBJ whole genome shotgun (WGS) entry which is preliminary data.</text>
</comment>
<dbReference type="RefSeq" id="WP_254019429.1">
    <property type="nucleotide sequence ID" value="NZ_CAKXZT010000131.1"/>
</dbReference>
<sequence length="472" mass="52977">MNIQIVKPQPGPQAAFIQCTADVVCYGGARGGGKSWAIALDFWLHAERHGEDARGLILRKTREDLKDFIDTAGHMFAGSARYSEKGNFFKFTSGAKLYCGYLEREADAANYQGWSLTRLYFDELTQLTTLDPVLRLLATLRSAKGIRPQAKFTCNPGGPSHHEVKSKFVDLGPYNVTWKDGLSWVFIPARVQDNPALLQADPRYIDRLKSTGSPQRVRAWLEGDWNVTEGAFFSEFSTARHVIPPFSVPAHWTKFRSMDWGSASPFAVHWLAVVQDDVEHDGRTIPRGGLVVYREWYGASAPNVGLKLTAEEVAAGIVARETDRDGRREHVSYGVLDPSAFAVQSGPSIAETLMRHGAAFRRAENTRTSAISHDRRKGGWDQLRARLKGDGDGRPLIYFFETCRDIVRTLPLLQHDQHNNEDVATDGDDHCGDSIRYACLSRPYRVHEPFEDETSRSPYLVANAFRFSELRD</sequence>
<dbReference type="Gene3D" id="3.30.420.280">
    <property type="match status" value="1"/>
</dbReference>
<dbReference type="EMBL" id="CAKXZT010000131">
    <property type="protein sequence ID" value="CAH2403134.1"/>
    <property type="molecule type" value="Genomic_DNA"/>
</dbReference>
<accession>A0ABN8JYP1</accession>
<name>A0ABN8JYP1_9HYPH</name>